<dbReference type="EMBL" id="JAUCMV010000002">
    <property type="protein sequence ID" value="KAK0415172.1"/>
    <property type="molecule type" value="Genomic_DNA"/>
</dbReference>
<feature type="domain" description="LRAT" evidence="5">
    <location>
        <begin position="165"/>
        <end position="291"/>
    </location>
</feature>
<dbReference type="PROSITE" id="PS51934">
    <property type="entry name" value="LRAT"/>
    <property type="match status" value="1"/>
</dbReference>
<dbReference type="Gene3D" id="3.90.1720.10">
    <property type="entry name" value="endopeptidase domain like (from Nostoc punctiforme)"/>
    <property type="match status" value="2"/>
</dbReference>
<dbReference type="EMBL" id="JAUCMV010000002">
    <property type="protein sequence ID" value="KAK0415181.1"/>
    <property type="molecule type" value="Genomic_DNA"/>
</dbReference>
<evidence type="ECO:0000259" key="5">
    <source>
        <dbReference type="PROSITE" id="PS51934"/>
    </source>
</evidence>
<comment type="similarity">
    <text evidence="1">Belongs to the H-rev107 family.</text>
</comment>
<dbReference type="Proteomes" id="UP001175271">
    <property type="component" value="Unassembled WGS sequence"/>
</dbReference>
<evidence type="ECO:0000313" key="6">
    <source>
        <dbReference type="EMBL" id="KAK0415172.1"/>
    </source>
</evidence>
<dbReference type="Pfam" id="PF04970">
    <property type="entry name" value="LRAT"/>
    <property type="match status" value="1"/>
</dbReference>
<dbReference type="PANTHER" id="PTHR13943">
    <property type="entry name" value="HRAS-LIKE SUPPRESSOR - RELATED"/>
    <property type="match status" value="1"/>
</dbReference>
<evidence type="ECO:0000256" key="2">
    <source>
        <dbReference type="ARBA" id="ARBA00022679"/>
    </source>
</evidence>
<evidence type="ECO:0000313" key="8">
    <source>
        <dbReference type="EMBL" id="KAK0415181.1"/>
    </source>
</evidence>
<protein>
    <recommendedName>
        <fullName evidence="5">LRAT domain-containing protein</fullName>
    </recommendedName>
</protein>
<dbReference type="GO" id="GO:0008970">
    <property type="term" value="F:phospholipase A1 activity"/>
    <property type="evidence" value="ECO:0007669"/>
    <property type="project" value="TreeGrafter"/>
</dbReference>
<dbReference type="GO" id="GO:0016410">
    <property type="term" value="F:N-acyltransferase activity"/>
    <property type="evidence" value="ECO:0007669"/>
    <property type="project" value="TreeGrafter"/>
</dbReference>
<evidence type="ECO:0000313" key="9">
    <source>
        <dbReference type="Proteomes" id="UP001175271"/>
    </source>
</evidence>
<evidence type="ECO:0000313" key="7">
    <source>
        <dbReference type="EMBL" id="KAK0415174.1"/>
    </source>
</evidence>
<evidence type="ECO:0000256" key="3">
    <source>
        <dbReference type="ARBA" id="ARBA00022801"/>
    </source>
</evidence>
<reference evidence="7" key="1">
    <citation type="submission" date="2023-06" db="EMBL/GenBank/DDBJ databases">
        <title>Genomic analysis of the entomopathogenic nematode Steinernema hermaphroditum.</title>
        <authorList>
            <person name="Schwarz E.M."/>
            <person name="Heppert J.K."/>
            <person name="Baniya A."/>
            <person name="Schwartz H.T."/>
            <person name="Tan C.-H."/>
            <person name="Antoshechkin I."/>
            <person name="Sternberg P.W."/>
            <person name="Goodrich-Blair H."/>
            <person name="Dillman A.R."/>
        </authorList>
    </citation>
    <scope>NUCLEOTIDE SEQUENCE</scope>
    <source>
        <strain evidence="7">PS9179</strain>
        <tissue evidence="7">Whole animal</tissue>
    </source>
</reference>
<dbReference type="AlphaFoldDB" id="A0AA39LZM7"/>
<gene>
    <name evidence="6" type="ORF">QR680_011805</name>
    <name evidence="7" type="ORF">QR680_011807</name>
    <name evidence="8" type="ORF">QR680_011811</name>
</gene>
<dbReference type="InterPro" id="IPR007053">
    <property type="entry name" value="LRAT_dom"/>
</dbReference>
<dbReference type="PANTHER" id="PTHR13943:SF77">
    <property type="entry name" value="LRAT DOMAIN-CONTAINING PROTEIN"/>
    <property type="match status" value="1"/>
</dbReference>
<accession>A0AA39LZM7</accession>
<name>A0AA39LZM7_9BILA</name>
<organism evidence="7 9">
    <name type="scientific">Steinernema hermaphroditum</name>
    <dbReference type="NCBI Taxonomy" id="289476"/>
    <lineage>
        <taxon>Eukaryota</taxon>
        <taxon>Metazoa</taxon>
        <taxon>Ecdysozoa</taxon>
        <taxon>Nematoda</taxon>
        <taxon>Chromadorea</taxon>
        <taxon>Rhabditida</taxon>
        <taxon>Tylenchina</taxon>
        <taxon>Panagrolaimomorpha</taxon>
        <taxon>Strongyloidoidea</taxon>
        <taxon>Steinernematidae</taxon>
        <taxon>Steinernema</taxon>
    </lineage>
</organism>
<proteinExistence type="inferred from homology"/>
<dbReference type="GO" id="GO:0005737">
    <property type="term" value="C:cytoplasm"/>
    <property type="evidence" value="ECO:0007669"/>
    <property type="project" value="TreeGrafter"/>
</dbReference>
<keyword evidence="4" id="KW-0443">Lipid metabolism</keyword>
<keyword evidence="3" id="KW-0378">Hydrolase</keyword>
<evidence type="ECO:0000256" key="1">
    <source>
        <dbReference type="ARBA" id="ARBA00007824"/>
    </source>
</evidence>
<dbReference type="GO" id="GO:0004623">
    <property type="term" value="F:phospholipase A2 activity"/>
    <property type="evidence" value="ECO:0007669"/>
    <property type="project" value="TreeGrafter"/>
</dbReference>
<dbReference type="GO" id="GO:0070292">
    <property type="term" value="P:N-acylphosphatidylethanolamine metabolic process"/>
    <property type="evidence" value="ECO:0007669"/>
    <property type="project" value="TreeGrafter"/>
</dbReference>
<keyword evidence="2" id="KW-0808">Transferase</keyword>
<comment type="caution">
    <text evidence="7">The sequence shown here is derived from an EMBL/GenBank/DDBJ whole genome shotgun (WGS) entry which is preliminary data.</text>
</comment>
<evidence type="ECO:0000256" key="4">
    <source>
        <dbReference type="ARBA" id="ARBA00023098"/>
    </source>
</evidence>
<keyword evidence="9" id="KW-1185">Reference proteome</keyword>
<sequence length="341" mass="38929">MSKTWMPAEDLLPSLEVGDIIEFPQVPGVETRWGIYYEMKEAGRTLEMMVQLLPAVESRSPTIKFETLEVHDICRKNNSSDSKWIPFPQSKVVGRAYELYKQLRKGDYSKELKAILCSSEDFVTWCRYGDPDERRTVKANQRGPGYMSKYMSGRELATHLKVGDLLEAGTYLTQHWAVYVGEYMSRDHVIIHMNSVTSSGNSLIPVVQNVGLEGTGKSTKAQIVWTDLLQTEGTFRVNNSSDKRWPPLPSEEIKKRAIGKVEANKNENYSGCSNNCEHFVNCMNSRPETEERGREAKERKCDECVPDTVVHETRNDRQLATLAQKYEKLSKVMMTNGTFYN</sequence>
<dbReference type="InterPro" id="IPR051496">
    <property type="entry name" value="H-rev107_PLA/AT"/>
</dbReference>
<dbReference type="EMBL" id="JAUCMV010000002">
    <property type="protein sequence ID" value="KAK0415174.1"/>
    <property type="molecule type" value="Genomic_DNA"/>
</dbReference>